<dbReference type="Pfam" id="PF01395">
    <property type="entry name" value="PBP_GOBP"/>
    <property type="match status" value="1"/>
</dbReference>
<organism evidence="2 3">
    <name type="scientific">Frankliniella fusca</name>
    <dbReference type="NCBI Taxonomy" id="407009"/>
    <lineage>
        <taxon>Eukaryota</taxon>
        <taxon>Metazoa</taxon>
        <taxon>Ecdysozoa</taxon>
        <taxon>Arthropoda</taxon>
        <taxon>Hexapoda</taxon>
        <taxon>Insecta</taxon>
        <taxon>Pterygota</taxon>
        <taxon>Neoptera</taxon>
        <taxon>Paraneoptera</taxon>
        <taxon>Thysanoptera</taxon>
        <taxon>Terebrantia</taxon>
        <taxon>Thripoidea</taxon>
        <taxon>Thripidae</taxon>
        <taxon>Frankliniella</taxon>
    </lineage>
</organism>
<proteinExistence type="predicted"/>
<keyword evidence="1" id="KW-0472">Membrane</keyword>
<dbReference type="InterPro" id="IPR036728">
    <property type="entry name" value="PBP_GOBP_sf"/>
</dbReference>
<gene>
    <name evidence="2" type="ORF">KUF71_025964</name>
</gene>
<dbReference type="AlphaFoldDB" id="A0AAE1LTS3"/>
<evidence type="ECO:0000256" key="1">
    <source>
        <dbReference type="SAM" id="Phobius"/>
    </source>
</evidence>
<protein>
    <submittedName>
        <fullName evidence="2">General odorant-binding protein 57c</fullName>
    </submittedName>
</protein>
<comment type="caution">
    <text evidence="2">The sequence shown here is derived from an EMBL/GenBank/DDBJ whole genome shotgun (WGS) entry which is preliminary data.</text>
</comment>
<evidence type="ECO:0000313" key="3">
    <source>
        <dbReference type="Proteomes" id="UP001219518"/>
    </source>
</evidence>
<name>A0AAE1LTS3_9NEOP</name>
<reference evidence="2" key="1">
    <citation type="submission" date="2021-07" db="EMBL/GenBank/DDBJ databases">
        <authorList>
            <person name="Catto M.A."/>
            <person name="Jacobson A."/>
            <person name="Kennedy G."/>
            <person name="Labadie P."/>
            <person name="Hunt B.G."/>
            <person name="Srinivasan R."/>
        </authorList>
    </citation>
    <scope>NUCLEOTIDE SEQUENCE</scope>
    <source>
        <strain evidence="2">PL_HMW_Pooled</strain>
        <tissue evidence="2">Head</tissue>
    </source>
</reference>
<accession>A0AAE1LTS3</accession>
<dbReference type="Proteomes" id="UP001219518">
    <property type="component" value="Unassembled WGS sequence"/>
</dbReference>
<dbReference type="InterPro" id="IPR006170">
    <property type="entry name" value="PBP/GOBP"/>
</dbReference>
<reference evidence="2" key="2">
    <citation type="journal article" date="2023" name="BMC Genomics">
        <title>Pest status, molecular evolution, and epigenetic factors derived from the genome assembly of Frankliniella fusca, a thysanopteran phytovirus vector.</title>
        <authorList>
            <person name="Catto M.A."/>
            <person name="Labadie P.E."/>
            <person name="Jacobson A.L."/>
            <person name="Kennedy G.G."/>
            <person name="Srinivasan R."/>
            <person name="Hunt B.G."/>
        </authorList>
    </citation>
    <scope>NUCLEOTIDE SEQUENCE</scope>
    <source>
        <strain evidence="2">PL_HMW_Pooled</strain>
    </source>
</reference>
<dbReference type="Gene3D" id="1.10.238.20">
    <property type="entry name" value="Pheromone/general odorant binding protein domain"/>
    <property type="match status" value="1"/>
</dbReference>
<sequence>MSPSGRISDQDNLTSALTVPGPGPAALIKASCREPAAQREVYSFSQSPPIHRGVYLLAAVMRSIVSIALCLLAIVQSSMQHHSEEIKECADEFHIEKGEFRAFFEEKKQITRDAKCFMKCVLEHINVLKEDGTLDASAMKEHDPELLSYAEECSTIEKNDDLCEFAYQHSLCMGEKVPKDKIEHLVKEHEELLS</sequence>
<dbReference type="SUPFAM" id="SSF47565">
    <property type="entry name" value="Insect pheromone/odorant-binding proteins"/>
    <property type="match status" value="1"/>
</dbReference>
<dbReference type="EMBL" id="JAHWGI010001425">
    <property type="protein sequence ID" value="KAK3931445.1"/>
    <property type="molecule type" value="Genomic_DNA"/>
</dbReference>
<keyword evidence="3" id="KW-1185">Reference proteome</keyword>
<dbReference type="SMART" id="SM00708">
    <property type="entry name" value="PhBP"/>
    <property type="match status" value="1"/>
</dbReference>
<feature type="transmembrane region" description="Helical" evidence="1">
    <location>
        <begin position="54"/>
        <end position="75"/>
    </location>
</feature>
<keyword evidence="1" id="KW-1133">Transmembrane helix</keyword>
<keyword evidence="1" id="KW-0812">Transmembrane</keyword>
<dbReference type="CDD" id="cd23992">
    <property type="entry name" value="PBP_GOBP"/>
    <property type="match status" value="1"/>
</dbReference>
<evidence type="ECO:0000313" key="2">
    <source>
        <dbReference type="EMBL" id="KAK3931445.1"/>
    </source>
</evidence>
<dbReference type="GO" id="GO:0005549">
    <property type="term" value="F:odorant binding"/>
    <property type="evidence" value="ECO:0007669"/>
    <property type="project" value="InterPro"/>
</dbReference>